<dbReference type="InterPro" id="IPR036291">
    <property type="entry name" value="NAD(P)-bd_dom_sf"/>
</dbReference>
<dbReference type="PANTHER" id="PTHR48107">
    <property type="entry name" value="NADPH-DEPENDENT ALDEHYDE REDUCTASE-LIKE PROTEIN, CHLOROPLASTIC-RELATED"/>
    <property type="match status" value="1"/>
</dbReference>
<comment type="similarity">
    <text evidence="1">Belongs to the short-chain dehydrogenases/reductases (SDR) family.</text>
</comment>
<dbReference type="Proteomes" id="UP000053328">
    <property type="component" value="Unassembled WGS sequence"/>
</dbReference>
<name>A0A0D1YXJ6_9EURO</name>
<evidence type="ECO:0000256" key="1">
    <source>
        <dbReference type="ARBA" id="ARBA00006484"/>
    </source>
</evidence>
<dbReference type="GeneID" id="27327639"/>
<dbReference type="AlphaFoldDB" id="A0A0D1YXJ6"/>
<dbReference type="VEuPathDB" id="FungiDB:PV08_00556"/>
<gene>
    <name evidence="3" type="ORF">PV08_00556</name>
</gene>
<dbReference type="InterPro" id="IPR002347">
    <property type="entry name" value="SDR_fam"/>
</dbReference>
<evidence type="ECO:0000313" key="4">
    <source>
        <dbReference type="Proteomes" id="UP000053328"/>
    </source>
</evidence>
<dbReference type="PANTHER" id="PTHR48107:SF7">
    <property type="entry name" value="RE15974P"/>
    <property type="match status" value="1"/>
</dbReference>
<evidence type="ECO:0008006" key="5">
    <source>
        <dbReference type="Google" id="ProtNLM"/>
    </source>
</evidence>
<dbReference type="RefSeq" id="XP_016240197.1">
    <property type="nucleotide sequence ID" value="XM_016374921.1"/>
</dbReference>
<dbReference type="OrthoDB" id="47007at2759"/>
<proteinExistence type="inferred from homology"/>
<dbReference type="STRING" id="91928.A0A0D1YXJ6"/>
<sequence>MSLSGKVTLITGGGKNLGAAIASLFAADGAHLALHYNSASSKDASESFAAQISSKYTNIKVKTYQGDLTKVSNVTTLFDAVQKDFGGKIDIVINTVGKVLKKPLAEISEKEYDEMFAVNSKSAFFITQEAAKRVTQGGKIINTVTSLLAAYTPLYSSYQGSKAPVEFFTKGLSKELMPKSISVNAVAPGPMDTPFFYGQETPEAVAFHKSNAIDGRLTFVSDIAPIYKFLCTEGAWINGQTLFANGGYTSR</sequence>
<evidence type="ECO:0000313" key="3">
    <source>
        <dbReference type="EMBL" id="KIW19981.1"/>
    </source>
</evidence>
<keyword evidence="4" id="KW-1185">Reference proteome</keyword>
<dbReference type="HOGENOM" id="CLU_010194_1_3_1"/>
<organism evidence="3 4">
    <name type="scientific">Exophiala spinifera</name>
    <dbReference type="NCBI Taxonomy" id="91928"/>
    <lineage>
        <taxon>Eukaryota</taxon>
        <taxon>Fungi</taxon>
        <taxon>Dikarya</taxon>
        <taxon>Ascomycota</taxon>
        <taxon>Pezizomycotina</taxon>
        <taxon>Eurotiomycetes</taxon>
        <taxon>Chaetothyriomycetidae</taxon>
        <taxon>Chaetothyriales</taxon>
        <taxon>Herpotrichiellaceae</taxon>
        <taxon>Exophiala</taxon>
    </lineage>
</organism>
<dbReference type="GO" id="GO:0016614">
    <property type="term" value="F:oxidoreductase activity, acting on CH-OH group of donors"/>
    <property type="evidence" value="ECO:0007669"/>
    <property type="project" value="UniProtKB-ARBA"/>
</dbReference>
<dbReference type="PRINTS" id="PR00081">
    <property type="entry name" value="GDHRDH"/>
</dbReference>
<accession>A0A0D1YXJ6</accession>
<dbReference type="NCBIfam" id="NF009385">
    <property type="entry name" value="PRK12744.1"/>
    <property type="match status" value="1"/>
</dbReference>
<dbReference type="Pfam" id="PF13561">
    <property type="entry name" value="adh_short_C2"/>
    <property type="match status" value="1"/>
</dbReference>
<reference evidence="3 4" key="1">
    <citation type="submission" date="2015-01" db="EMBL/GenBank/DDBJ databases">
        <title>The Genome Sequence of Exophiala spinifera CBS89968.</title>
        <authorList>
            <consortium name="The Broad Institute Genomics Platform"/>
            <person name="Cuomo C."/>
            <person name="de Hoog S."/>
            <person name="Gorbushina A."/>
            <person name="Stielow B."/>
            <person name="Teixiera M."/>
            <person name="Abouelleil A."/>
            <person name="Chapman S.B."/>
            <person name="Priest M."/>
            <person name="Young S.K."/>
            <person name="Wortman J."/>
            <person name="Nusbaum C."/>
            <person name="Birren B."/>
        </authorList>
    </citation>
    <scope>NUCLEOTIDE SEQUENCE [LARGE SCALE GENOMIC DNA]</scope>
    <source>
        <strain evidence="3 4">CBS 89968</strain>
    </source>
</reference>
<dbReference type="PRINTS" id="PR00080">
    <property type="entry name" value="SDRFAMILY"/>
</dbReference>
<evidence type="ECO:0000256" key="2">
    <source>
        <dbReference type="ARBA" id="ARBA00023002"/>
    </source>
</evidence>
<dbReference type="Gene3D" id="3.40.50.720">
    <property type="entry name" value="NAD(P)-binding Rossmann-like Domain"/>
    <property type="match status" value="1"/>
</dbReference>
<dbReference type="EMBL" id="KN847492">
    <property type="protein sequence ID" value="KIW19981.1"/>
    <property type="molecule type" value="Genomic_DNA"/>
</dbReference>
<protein>
    <recommendedName>
        <fullName evidence="5">Short chain dehydrogenase</fullName>
    </recommendedName>
</protein>
<keyword evidence="2" id="KW-0560">Oxidoreductase</keyword>
<dbReference type="SUPFAM" id="SSF51735">
    <property type="entry name" value="NAD(P)-binding Rossmann-fold domains"/>
    <property type="match status" value="1"/>
</dbReference>